<feature type="compositionally biased region" description="Polar residues" evidence="1">
    <location>
        <begin position="760"/>
        <end position="770"/>
    </location>
</feature>
<dbReference type="Gene3D" id="2.60.120.580">
    <property type="entry name" value="Acetamidase/Formamidase-like domains"/>
    <property type="match status" value="1"/>
</dbReference>
<keyword evidence="3" id="KW-1185">Reference proteome</keyword>
<feature type="region of interest" description="Disordered" evidence="1">
    <location>
        <begin position="733"/>
        <end position="770"/>
    </location>
</feature>
<evidence type="ECO:0000313" key="2">
    <source>
        <dbReference type="EMBL" id="EFJ49874.1"/>
    </source>
</evidence>
<dbReference type="RefSeq" id="XP_002948939.1">
    <property type="nucleotide sequence ID" value="XM_002948893.1"/>
</dbReference>
<dbReference type="InParanoid" id="D8TRD5"/>
<feature type="region of interest" description="Disordered" evidence="1">
    <location>
        <begin position="1051"/>
        <end position="1075"/>
    </location>
</feature>
<sequence>MGPKRLHAALYPLTGHVRGSLLERPTALGLCTALATPTRFRHMPPRTPIPLVKVDVKKAPWEQEQKLHNRWHPDIPPVAEAKTGDLFRVETIDWTGGQIKDDDSAEDVKHVDLSRCHYLSGPIRIVDEQGVPAQPGDLLAVELCNLGPLPGDEWGYTGTFDRDNGGGFLTDHFPEATKAIWYFDGVYAASRHIPGVRFAGLIHPGLIGTAPSHDLLKIWNDRERALVEGGEGSTTLGGVLHTRPLALLPEPKGALLGGISANSPDWSRVAGEAARTIPGRENGGNCDIKNLSRGCKVYFPVFVEGANLSMGDMHFSQGDGEVSFCGAIEMSGFLELKCEIIRGGMEKYLTPMGPTKLHVHPIFEIGPLEPRYSEWLVFEGISVDETASWTHPRLCDLPSPVTAFVPQLLLTTIYSTFPWVITTNVLTLPGKQHYLDASVAYKRAVLNAIDYLSKFGYTKQQVYLLLSCCPCEGRISGIVDVPNAVATLAIPVAIFDQDVRPKPGGPPVGPQLVRRGDVAKSTYEGSKPLTINASAVSGLAACDIWIRVGPSGSKGAAYLVSGSSALSSEGIRRGEAAEGHKVIEDGMDLDALAGAPGSDLRIAKAVLLAEAAVAGLDMRRARPAMAVMEPPPPKTRIDGGVMPPPPSPHSGGANGLSPVPIRMPYEQLNGGIGAVGDRGAPLPLDIGSLQQLLLQSGGGGLSSISQQQQQHHPAMILHLLMQQAQAAAMANGSSASYGIPQGTTPRSSGGGNDRPVGGAVQSTQPGSAATANGRIAAAKAPLSAAAKGAIGGGSGGGGLYRSAVVDGHLLSSRGHHGGGGGGGLESTFAVPPSARSSGGGGGFLDPSGPISGNGFSTRGVTITADVLKALFAANGPPPLSGSMSSGGLPVVGNGVGNGINGLEALAGALKNELGGGGKGGSGGGGGGTPANASAGAGVAGLINGSGGLADLAVLPGGVALQLLEDLESLGCPLGVGGGLNRRVGGGVGGTISVGSRSGDPASRLGSTAASGVVRNRTMPPGSSSPVIKKPNKRPENGSLATQILKRQRHALAMQQASASDSVSTVGGPSISLPAPPPPPPSALLAAMDPSMLIGSGSGGGLGGLVSTGGAVQGLPSVLGAVPSAAAAAAASAGLPPVTATAALLAAQPGGGAKATALARAVAAARNGGGGGSSGLLSSLTSLSSDGGLHAGGLNGSGGVGDPALAAALAAGAVGGSCITAPAAAAGTVGVTAAQRRALGTAGVADSAAALLATSSGLHQGLGLGASLLLGQPVPKGRRSRRTARATGPIKIRNIMRDIGIHVLRKAPGETWPHERDSRGPLVAAAAQGGSSGGSSDAGNDVSGVGQPPSATRRQRGGGVAAMASTAAPLLPSPSAAAEISAAVAAAASRASSGAGTGNGPAQGEGMVADGGGSSSAAAAAAAGNAAAIAGLPWDLIARSTAAGIPLAAAVAKALGLQGSGSGPSATIAPNASGGLAAGAAGVAAFLSAAAAPRKSATAGQPPAAPKPLVAVNGSTANGIVPTRPSAAAPGAAGRGVNGGSTTGKAGTAAGKAASASATGGLKGTSAAAAAAAAAATAPTKSRRKGGAPSRAAD</sequence>
<proteinExistence type="predicted"/>
<name>D8TRD5_VOLCA</name>
<feature type="compositionally biased region" description="Polar residues" evidence="1">
    <location>
        <begin position="1054"/>
        <end position="1066"/>
    </location>
</feature>
<evidence type="ECO:0000256" key="1">
    <source>
        <dbReference type="SAM" id="MobiDB-lite"/>
    </source>
</evidence>
<dbReference type="STRING" id="3068.D8TRD5"/>
<protein>
    <recommendedName>
        <fullName evidence="4">Formamidase</fullName>
    </recommendedName>
</protein>
<feature type="region of interest" description="Disordered" evidence="1">
    <location>
        <begin position="1309"/>
        <end position="1362"/>
    </location>
</feature>
<dbReference type="OrthoDB" id="9975579at2759"/>
<dbReference type="PANTHER" id="PTHR31891:SF1">
    <property type="entry name" value="FORMAMIDASE C869.04-RELATED"/>
    <property type="match status" value="1"/>
</dbReference>
<feature type="compositionally biased region" description="Low complexity" evidence="1">
    <location>
        <begin position="1322"/>
        <end position="1345"/>
    </location>
</feature>
<reference evidence="2 3" key="1">
    <citation type="journal article" date="2010" name="Science">
        <title>Genomic analysis of organismal complexity in the multicellular green alga Volvox carteri.</title>
        <authorList>
            <person name="Prochnik S.E."/>
            <person name="Umen J."/>
            <person name="Nedelcu A.M."/>
            <person name="Hallmann A."/>
            <person name="Miller S.M."/>
            <person name="Nishii I."/>
            <person name="Ferris P."/>
            <person name="Kuo A."/>
            <person name="Mitros T."/>
            <person name="Fritz-Laylin L.K."/>
            <person name="Hellsten U."/>
            <person name="Chapman J."/>
            <person name="Simakov O."/>
            <person name="Rensing S.A."/>
            <person name="Terry A."/>
            <person name="Pangilinan J."/>
            <person name="Kapitonov V."/>
            <person name="Jurka J."/>
            <person name="Salamov A."/>
            <person name="Shapiro H."/>
            <person name="Schmutz J."/>
            <person name="Grimwood J."/>
            <person name="Lindquist E."/>
            <person name="Lucas S."/>
            <person name="Grigoriev I.V."/>
            <person name="Schmitt R."/>
            <person name="Kirk D."/>
            <person name="Rokhsar D.S."/>
        </authorList>
    </citation>
    <scope>NUCLEOTIDE SEQUENCE [LARGE SCALE GENOMIC DNA]</scope>
    <source>
        <strain evidence="3">f. Nagariensis / Eve</strain>
    </source>
</reference>
<dbReference type="eggNOG" id="ENOG502QRMK">
    <property type="taxonomic scope" value="Eukaryota"/>
</dbReference>
<feature type="compositionally biased region" description="Low complexity" evidence="1">
    <location>
        <begin position="1542"/>
        <end position="1577"/>
    </location>
</feature>
<organism evidence="3">
    <name type="scientific">Volvox carteri f. nagariensis</name>
    <dbReference type="NCBI Taxonomy" id="3068"/>
    <lineage>
        <taxon>Eukaryota</taxon>
        <taxon>Viridiplantae</taxon>
        <taxon>Chlorophyta</taxon>
        <taxon>core chlorophytes</taxon>
        <taxon>Chlorophyceae</taxon>
        <taxon>CS clade</taxon>
        <taxon>Chlamydomonadales</taxon>
        <taxon>Volvocaceae</taxon>
        <taxon>Volvox</taxon>
    </lineage>
</organism>
<dbReference type="PANTHER" id="PTHR31891">
    <property type="entry name" value="FORMAMIDASE C869.04-RELATED"/>
    <property type="match status" value="1"/>
</dbReference>
<evidence type="ECO:0000313" key="3">
    <source>
        <dbReference type="Proteomes" id="UP000001058"/>
    </source>
</evidence>
<dbReference type="Proteomes" id="UP000001058">
    <property type="component" value="Unassembled WGS sequence"/>
</dbReference>
<feature type="region of interest" description="Disordered" evidence="1">
    <location>
        <begin position="1520"/>
        <end position="1593"/>
    </location>
</feature>
<dbReference type="KEGG" id="vcn:VOLCADRAFT_104124"/>
<dbReference type="InterPro" id="IPR004304">
    <property type="entry name" value="FmdA_AmdA"/>
</dbReference>
<feature type="compositionally biased region" description="Gly residues" evidence="1">
    <location>
        <begin position="1394"/>
        <end position="1413"/>
    </location>
</feature>
<dbReference type="Pfam" id="PF03069">
    <property type="entry name" value="FmdA_AmdA"/>
    <property type="match status" value="2"/>
</dbReference>
<evidence type="ECO:0008006" key="4">
    <source>
        <dbReference type="Google" id="ProtNLM"/>
    </source>
</evidence>
<feature type="region of interest" description="Disordered" evidence="1">
    <location>
        <begin position="811"/>
        <end position="850"/>
    </location>
</feature>
<dbReference type="EMBL" id="GL378333">
    <property type="protein sequence ID" value="EFJ49874.1"/>
    <property type="molecule type" value="Genomic_DNA"/>
</dbReference>
<dbReference type="GeneID" id="9623644"/>
<feature type="compositionally biased region" description="Gly residues" evidence="1">
    <location>
        <begin position="1532"/>
        <end position="1541"/>
    </location>
</feature>
<accession>D8TRD5</accession>
<feature type="compositionally biased region" description="Polar residues" evidence="1">
    <location>
        <begin position="733"/>
        <end position="747"/>
    </location>
</feature>
<dbReference type="SUPFAM" id="SSF141130">
    <property type="entry name" value="Acetamidase/Formamidase-like"/>
    <property type="match status" value="1"/>
</dbReference>
<feature type="region of interest" description="Disordered" evidence="1">
    <location>
        <begin position="1390"/>
        <end position="1414"/>
    </location>
</feature>
<gene>
    <name evidence="2" type="ORF">VOLCADRAFT_104124</name>
</gene>
<dbReference type="GO" id="GO:0016811">
    <property type="term" value="F:hydrolase activity, acting on carbon-nitrogen (but not peptide) bonds, in linear amides"/>
    <property type="evidence" value="ECO:0007669"/>
    <property type="project" value="InterPro"/>
</dbReference>
<feature type="region of interest" description="Disordered" evidence="1">
    <location>
        <begin position="990"/>
        <end position="1035"/>
    </location>
</feature>